<sequence length="496" mass="54925">MDQVTTEDAFVNSLKKPDPAKIVLRDQGRGETTAMGSYMPHNTDQGSNALHVVVVGAGIGGLSCAIACRRAQPPIAVTVVERAPELLAIGAGIHIPPNACRVMNHFGLVPKLKQAGGYLVQDFTLRRYQNGAVLAEKPLGERMEREYGAEWIAIHRGDYQNVLLEEALNSGVIIITDGEVTGIEDDWSSWQQVLSLKDGRKITADVVVGADGLWSTLREHVLGRAFAPQETGDLAYRGTFTQEQLRAFNDPKIDKLMEASNVQVWLGPDQHAVFYPLRNHTEYNLVLLCADDMPEGVRTSAGTVEEMAGLFNGWDPSLNKIISCLKSALKWKLLHFKELDKWTRGPVVLLGDASHPTLPYQGQGAAMAVEDGAILGLLLDRLQSRGLPTRPEERHSQLTSLLKLYEQMRKRRTEVNVAGAVLTRQFYHISDGEGQIARDRELSQMAGTRWQGESKWNWADASYQKSLLGFNVLTDAERRFDEWWGSGSQTATQSVL</sequence>
<dbReference type="EMBL" id="JAPDRK010000023">
    <property type="protein sequence ID" value="KAJ9603041.1"/>
    <property type="molecule type" value="Genomic_DNA"/>
</dbReference>
<evidence type="ECO:0000256" key="4">
    <source>
        <dbReference type="ARBA" id="ARBA00023002"/>
    </source>
</evidence>
<dbReference type="GO" id="GO:0071949">
    <property type="term" value="F:FAD binding"/>
    <property type="evidence" value="ECO:0007669"/>
    <property type="project" value="InterPro"/>
</dbReference>
<dbReference type="Pfam" id="PF01494">
    <property type="entry name" value="FAD_binding_3"/>
    <property type="match status" value="1"/>
</dbReference>
<dbReference type="Proteomes" id="UP001172673">
    <property type="component" value="Unassembled WGS sequence"/>
</dbReference>
<keyword evidence="3" id="KW-0274">FAD</keyword>
<dbReference type="AlphaFoldDB" id="A0AA38WXL7"/>
<evidence type="ECO:0000313" key="7">
    <source>
        <dbReference type="EMBL" id="KAJ9603041.1"/>
    </source>
</evidence>
<dbReference type="SUPFAM" id="SSF54373">
    <property type="entry name" value="FAD-linked reductases, C-terminal domain"/>
    <property type="match status" value="1"/>
</dbReference>
<dbReference type="Gene3D" id="3.50.50.60">
    <property type="entry name" value="FAD/NAD(P)-binding domain"/>
    <property type="match status" value="1"/>
</dbReference>
<name>A0AA38WXL7_9EURO</name>
<protein>
    <recommendedName>
        <fullName evidence="6">FAD-binding domain-containing protein</fullName>
    </recommendedName>
</protein>
<proteinExistence type="inferred from homology"/>
<dbReference type="PANTHER" id="PTHR13789">
    <property type="entry name" value="MONOOXYGENASE"/>
    <property type="match status" value="1"/>
</dbReference>
<dbReference type="SUPFAM" id="SSF51905">
    <property type="entry name" value="FAD/NAD(P)-binding domain"/>
    <property type="match status" value="1"/>
</dbReference>
<keyword evidence="8" id="KW-1185">Reference proteome</keyword>
<feature type="domain" description="FAD-binding" evidence="6">
    <location>
        <begin position="51"/>
        <end position="379"/>
    </location>
</feature>
<evidence type="ECO:0000256" key="1">
    <source>
        <dbReference type="ARBA" id="ARBA00007992"/>
    </source>
</evidence>
<dbReference type="InterPro" id="IPR002938">
    <property type="entry name" value="FAD-bd"/>
</dbReference>
<organism evidence="7 8">
    <name type="scientific">Cladophialophora chaetospira</name>
    <dbReference type="NCBI Taxonomy" id="386627"/>
    <lineage>
        <taxon>Eukaryota</taxon>
        <taxon>Fungi</taxon>
        <taxon>Dikarya</taxon>
        <taxon>Ascomycota</taxon>
        <taxon>Pezizomycotina</taxon>
        <taxon>Eurotiomycetes</taxon>
        <taxon>Chaetothyriomycetidae</taxon>
        <taxon>Chaetothyriales</taxon>
        <taxon>Herpotrichiellaceae</taxon>
        <taxon>Cladophialophora</taxon>
    </lineage>
</organism>
<dbReference type="InterPro" id="IPR036188">
    <property type="entry name" value="FAD/NAD-bd_sf"/>
</dbReference>
<evidence type="ECO:0000313" key="8">
    <source>
        <dbReference type="Proteomes" id="UP001172673"/>
    </source>
</evidence>
<keyword evidence="2" id="KW-0285">Flavoprotein</keyword>
<keyword evidence="4" id="KW-0560">Oxidoreductase</keyword>
<dbReference type="PRINTS" id="PR00420">
    <property type="entry name" value="RNGMNOXGNASE"/>
</dbReference>
<evidence type="ECO:0000256" key="5">
    <source>
        <dbReference type="ARBA" id="ARBA00023033"/>
    </source>
</evidence>
<reference evidence="7" key="1">
    <citation type="submission" date="2022-10" db="EMBL/GenBank/DDBJ databases">
        <title>Culturing micro-colonial fungi from biological soil crusts in the Mojave desert and describing Neophaeococcomyces mojavensis, and introducing the new genera and species Taxawa tesnikishii.</title>
        <authorList>
            <person name="Kurbessoian T."/>
            <person name="Stajich J.E."/>
        </authorList>
    </citation>
    <scope>NUCLEOTIDE SEQUENCE</scope>
    <source>
        <strain evidence="7">TK_41</strain>
    </source>
</reference>
<accession>A0AA38WXL7</accession>
<dbReference type="InterPro" id="IPR050493">
    <property type="entry name" value="FAD-dep_Monooxygenase_BioMet"/>
</dbReference>
<dbReference type="GO" id="GO:0004497">
    <property type="term" value="F:monooxygenase activity"/>
    <property type="evidence" value="ECO:0007669"/>
    <property type="project" value="UniProtKB-KW"/>
</dbReference>
<keyword evidence="5" id="KW-0503">Monooxygenase</keyword>
<dbReference type="PANTHER" id="PTHR13789:SF311">
    <property type="entry name" value="HYDROXYLASE, PUTATIVE (AFU_ORTHOLOGUE AFUA_5G10180)-RELATED"/>
    <property type="match status" value="1"/>
</dbReference>
<evidence type="ECO:0000256" key="2">
    <source>
        <dbReference type="ARBA" id="ARBA00022630"/>
    </source>
</evidence>
<evidence type="ECO:0000259" key="6">
    <source>
        <dbReference type="Pfam" id="PF01494"/>
    </source>
</evidence>
<gene>
    <name evidence="7" type="ORF">H2200_012336</name>
</gene>
<comment type="similarity">
    <text evidence="1">Belongs to the paxM FAD-dependent monooxygenase family.</text>
</comment>
<comment type="caution">
    <text evidence="7">The sequence shown here is derived from an EMBL/GenBank/DDBJ whole genome shotgun (WGS) entry which is preliminary data.</text>
</comment>
<evidence type="ECO:0000256" key="3">
    <source>
        <dbReference type="ARBA" id="ARBA00022827"/>
    </source>
</evidence>